<sequence length="754" mass="83132">MALLMWPRNMDTSQLSQLSADPLRKMDRKMEMERMDRKMEMERMSSPSSRDGVVNMNGCVEREDAVSSCGSELGGDQQHLDESMEEPAHPSTPTATNPQQELPRPHSRSRSPLTIAMQTHPGMPPNPLGMQPNAARHFHPVISLARDLSSRSSNDREGSVGRSPSPSPPPMLPPATSSEMINRHVSPPPVTTPHVPVSSASSPTQAPTPPHTGVQAALAALQAGGLSINQLMALGANNPQVMMQNQLAAAAAAANQQPISSALPNLSSLNPQELQGLQLTLQQQQQQIQQQLQQFMLLSQPGAASQLPPQAQLFLQSQQLQYLQNLLQQGLLASPALSGLQNPLHPPVTQAPTQVAQVRHAVAQAAQQLQQLQKAHQQQQQQQHRQQQQQTQHLIQPPHQSPSPRDIRDLTDLRDLREMREREMREMQHLRDPILRSPLDATHLSTSPLAAHLSPHSHLVRPPLPPQSPTSAPRHWEPPPEEPTDLEELEQFAKTFKQRRIKLGFTQGDVGLAMGKLYGNDFSQTTISRFEALNLSFKNMCKLKPLLQKWLEDADKTIQDPATLSSPLSSPDAIGRRRKKRTSIETSVRIALERAFLQNPKPTSEEITMLADGLQMEKEVVRVWFCNRRQKEKRINPPSSGFTSPPLSMTGGSIFTNASLSSSLTLTSLGQPPISPGGPLPSPLSLVTHHSYHHDYKQQDSPLHNYNPGSPPSDYNPGSPMISIHSYNPDTPLHSYNPGSPPMSMSMSESTKAE</sequence>
<feature type="region of interest" description="Disordered" evidence="9">
    <location>
        <begin position="693"/>
        <end position="754"/>
    </location>
</feature>
<dbReference type="SUPFAM" id="SSF46689">
    <property type="entry name" value="Homeodomain-like"/>
    <property type="match status" value="1"/>
</dbReference>
<evidence type="ECO:0000256" key="8">
    <source>
        <dbReference type="RuleBase" id="RU361194"/>
    </source>
</evidence>
<dbReference type="Pfam" id="PF00157">
    <property type="entry name" value="Pou"/>
    <property type="match status" value="1"/>
</dbReference>
<feature type="domain" description="POU-specific" evidence="11">
    <location>
        <begin position="481"/>
        <end position="555"/>
    </location>
</feature>
<evidence type="ECO:0000259" key="10">
    <source>
        <dbReference type="PROSITE" id="PS50071"/>
    </source>
</evidence>
<dbReference type="Proteomes" id="UP001497623">
    <property type="component" value="Unassembled WGS sequence"/>
</dbReference>
<dbReference type="PRINTS" id="PR00028">
    <property type="entry name" value="POUDOMAIN"/>
</dbReference>
<dbReference type="Gene3D" id="1.10.10.60">
    <property type="entry name" value="Homeodomain-like"/>
    <property type="match status" value="1"/>
</dbReference>
<feature type="region of interest" description="Disordered" evidence="9">
    <location>
        <begin position="147"/>
        <end position="212"/>
    </location>
</feature>
<dbReference type="InterPro" id="IPR013847">
    <property type="entry name" value="POU"/>
</dbReference>
<evidence type="ECO:0000256" key="3">
    <source>
        <dbReference type="ARBA" id="ARBA00023155"/>
    </source>
</evidence>
<dbReference type="SMART" id="SM00389">
    <property type="entry name" value="HOX"/>
    <property type="match status" value="1"/>
</dbReference>
<feature type="compositionally biased region" description="Polar residues" evidence="9">
    <location>
        <begin position="560"/>
        <end position="569"/>
    </location>
</feature>
<dbReference type="SMART" id="SM00352">
    <property type="entry name" value="POU"/>
    <property type="match status" value="1"/>
</dbReference>
<comment type="subcellular location">
    <subcellularLocation>
        <location evidence="1 6 7">Nucleus</location>
    </subcellularLocation>
</comment>
<dbReference type="InterPro" id="IPR050255">
    <property type="entry name" value="POU_domain_TF"/>
</dbReference>
<evidence type="ECO:0000256" key="6">
    <source>
        <dbReference type="PROSITE-ProRule" id="PRU00108"/>
    </source>
</evidence>
<dbReference type="PROSITE" id="PS00465">
    <property type="entry name" value="POU_2"/>
    <property type="match status" value="1"/>
</dbReference>
<dbReference type="CDD" id="cd00086">
    <property type="entry name" value="homeodomain"/>
    <property type="match status" value="1"/>
</dbReference>
<comment type="similarity">
    <text evidence="8">Belongs to the POU transcription factor family.</text>
</comment>
<feature type="compositionally biased region" description="Low complexity" evidence="9">
    <location>
        <begin position="192"/>
        <end position="205"/>
    </location>
</feature>
<feature type="compositionally biased region" description="Polar residues" evidence="9">
    <location>
        <begin position="699"/>
        <end position="708"/>
    </location>
</feature>
<dbReference type="InterPro" id="IPR009057">
    <property type="entry name" value="Homeodomain-like_sf"/>
</dbReference>
<evidence type="ECO:0000256" key="1">
    <source>
        <dbReference type="ARBA" id="ARBA00004123"/>
    </source>
</evidence>
<evidence type="ECO:0000256" key="2">
    <source>
        <dbReference type="ARBA" id="ARBA00023125"/>
    </source>
</evidence>
<dbReference type="GO" id="GO:0048813">
    <property type="term" value="P:dendrite morphogenesis"/>
    <property type="evidence" value="ECO:0007669"/>
    <property type="project" value="UniProtKB-ARBA"/>
</dbReference>
<keyword evidence="13" id="KW-1185">Reference proteome</keyword>
<feature type="compositionally biased region" description="Polar residues" evidence="9">
    <location>
        <begin position="91"/>
        <end position="100"/>
    </location>
</feature>
<feature type="compositionally biased region" description="Polar residues" evidence="9">
    <location>
        <begin position="10"/>
        <end position="19"/>
    </location>
</feature>
<keyword evidence="3 6" id="KW-0371">Homeobox</keyword>
<dbReference type="InterPro" id="IPR001356">
    <property type="entry name" value="HD"/>
</dbReference>
<dbReference type="InterPro" id="IPR010982">
    <property type="entry name" value="Lambda_DNA-bd_dom_sf"/>
</dbReference>
<accession>A0AAV2RE35</accession>
<dbReference type="AlphaFoldDB" id="A0AAV2RE35"/>
<evidence type="ECO:0000259" key="11">
    <source>
        <dbReference type="PROSITE" id="PS51179"/>
    </source>
</evidence>
<feature type="domain" description="Homeobox" evidence="10">
    <location>
        <begin position="575"/>
        <end position="635"/>
    </location>
</feature>
<dbReference type="PROSITE" id="PS51179">
    <property type="entry name" value="POU_3"/>
    <property type="match status" value="1"/>
</dbReference>
<feature type="compositionally biased region" description="Basic and acidic residues" evidence="9">
    <location>
        <begin position="78"/>
        <end position="88"/>
    </location>
</feature>
<evidence type="ECO:0000313" key="13">
    <source>
        <dbReference type="Proteomes" id="UP001497623"/>
    </source>
</evidence>
<dbReference type="EMBL" id="CAXKWB010018729">
    <property type="protein sequence ID" value="CAL4121168.1"/>
    <property type="molecule type" value="Genomic_DNA"/>
</dbReference>
<evidence type="ECO:0000313" key="12">
    <source>
        <dbReference type="EMBL" id="CAL4121168.1"/>
    </source>
</evidence>
<feature type="region of interest" description="Disordered" evidence="9">
    <location>
        <begin position="373"/>
        <end position="411"/>
    </location>
</feature>
<feature type="region of interest" description="Disordered" evidence="9">
    <location>
        <begin position="560"/>
        <end position="581"/>
    </location>
</feature>
<evidence type="ECO:0000256" key="5">
    <source>
        <dbReference type="ARBA" id="ARBA00023242"/>
    </source>
</evidence>
<comment type="caution">
    <text evidence="12">The sequence shown here is derived from an EMBL/GenBank/DDBJ whole genome shotgun (WGS) entry which is preliminary data.</text>
</comment>
<keyword evidence="4 8" id="KW-0804">Transcription</keyword>
<feature type="region of interest" description="Disordered" evidence="9">
    <location>
        <begin position="1"/>
        <end position="26"/>
    </location>
</feature>
<dbReference type="GO" id="GO:0002805">
    <property type="term" value="P:regulation of antimicrobial peptide biosynthetic process"/>
    <property type="evidence" value="ECO:0007669"/>
    <property type="project" value="UniProtKB-ARBA"/>
</dbReference>
<proteinExistence type="inferred from homology"/>
<keyword evidence="5 6" id="KW-0539">Nucleus</keyword>
<dbReference type="PANTHER" id="PTHR11636">
    <property type="entry name" value="POU DOMAIN"/>
    <property type="match status" value="1"/>
</dbReference>
<feature type="DNA-binding region" description="Homeobox" evidence="6">
    <location>
        <begin position="577"/>
        <end position="636"/>
    </location>
</feature>
<dbReference type="FunFam" id="1.10.10.60:FF:000005">
    <property type="entry name" value="POU domain protein"/>
    <property type="match status" value="1"/>
</dbReference>
<dbReference type="GO" id="GO:0001228">
    <property type="term" value="F:DNA-binding transcription activator activity, RNA polymerase II-specific"/>
    <property type="evidence" value="ECO:0007669"/>
    <property type="project" value="UniProtKB-ARBA"/>
</dbReference>
<protein>
    <recommendedName>
        <fullName evidence="8">POU domain protein</fullName>
    </recommendedName>
</protein>
<dbReference type="InterPro" id="IPR017970">
    <property type="entry name" value="Homeobox_CS"/>
</dbReference>
<dbReference type="SUPFAM" id="SSF47413">
    <property type="entry name" value="lambda repressor-like DNA-binding domains"/>
    <property type="match status" value="1"/>
</dbReference>
<dbReference type="GO" id="GO:0005634">
    <property type="term" value="C:nucleus"/>
    <property type="evidence" value="ECO:0007669"/>
    <property type="project" value="UniProtKB-SubCell"/>
</dbReference>
<gene>
    <name evidence="12" type="ORF">MNOR_LOCUS22339</name>
</gene>
<feature type="compositionally biased region" description="Low complexity" evidence="9">
    <location>
        <begin position="742"/>
        <end position="754"/>
    </location>
</feature>
<dbReference type="PROSITE" id="PS00027">
    <property type="entry name" value="HOMEOBOX_1"/>
    <property type="match status" value="1"/>
</dbReference>
<evidence type="ECO:0000256" key="9">
    <source>
        <dbReference type="SAM" id="MobiDB-lite"/>
    </source>
</evidence>
<dbReference type="InterPro" id="IPR000327">
    <property type="entry name" value="POU_dom"/>
</dbReference>
<feature type="region of interest" description="Disordered" evidence="9">
    <location>
        <begin position="63"/>
        <end position="109"/>
    </location>
</feature>
<dbReference type="Pfam" id="PF00046">
    <property type="entry name" value="Homeodomain"/>
    <property type="match status" value="1"/>
</dbReference>
<feature type="region of interest" description="Disordered" evidence="9">
    <location>
        <begin position="449"/>
        <end position="486"/>
    </location>
</feature>
<dbReference type="PANTHER" id="PTHR11636:SF76">
    <property type="entry name" value="PROTEIN NUBBIN"/>
    <property type="match status" value="1"/>
</dbReference>
<evidence type="ECO:0000256" key="7">
    <source>
        <dbReference type="RuleBase" id="RU000682"/>
    </source>
</evidence>
<reference evidence="12 13" key="1">
    <citation type="submission" date="2024-05" db="EMBL/GenBank/DDBJ databases">
        <authorList>
            <person name="Wallberg A."/>
        </authorList>
    </citation>
    <scope>NUCLEOTIDE SEQUENCE [LARGE SCALE GENOMIC DNA]</scope>
</reference>
<dbReference type="PROSITE" id="PS50071">
    <property type="entry name" value="HOMEOBOX_2"/>
    <property type="match status" value="1"/>
</dbReference>
<name>A0AAV2RE35_MEGNR</name>
<evidence type="ECO:0000256" key="4">
    <source>
        <dbReference type="ARBA" id="ARBA00023163"/>
    </source>
</evidence>
<organism evidence="12 13">
    <name type="scientific">Meganyctiphanes norvegica</name>
    <name type="common">Northern krill</name>
    <name type="synonym">Thysanopoda norvegica</name>
    <dbReference type="NCBI Taxonomy" id="48144"/>
    <lineage>
        <taxon>Eukaryota</taxon>
        <taxon>Metazoa</taxon>
        <taxon>Ecdysozoa</taxon>
        <taxon>Arthropoda</taxon>
        <taxon>Crustacea</taxon>
        <taxon>Multicrustacea</taxon>
        <taxon>Malacostraca</taxon>
        <taxon>Eumalacostraca</taxon>
        <taxon>Eucarida</taxon>
        <taxon>Euphausiacea</taxon>
        <taxon>Euphausiidae</taxon>
        <taxon>Meganyctiphanes</taxon>
    </lineage>
</organism>
<dbReference type="PROSITE" id="PS00035">
    <property type="entry name" value="POU_1"/>
    <property type="match status" value="1"/>
</dbReference>
<dbReference type="FunFam" id="1.10.260.40:FF:000001">
    <property type="entry name" value="POU domain protein"/>
    <property type="match status" value="1"/>
</dbReference>
<feature type="compositionally biased region" description="Low complexity" evidence="9">
    <location>
        <begin position="373"/>
        <end position="398"/>
    </location>
</feature>
<keyword evidence="2 6" id="KW-0238">DNA-binding</keyword>
<dbReference type="GO" id="GO:0000978">
    <property type="term" value="F:RNA polymerase II cis-regulatory region sequence-specific DNA binding"/>
    <property type="evidence" value="ECO:0007669"/>
    <property type="project" value="TreeGrafter"/>
</dbReference>
<dbReference type="Gene3D" id="1.10.260.40">
    <property type="entry name" value="lambda repressor-like DNA-binding domains"/>
    <property type="match status" value="1"/>
</dbReference>